<accession>A0A3M6U8R5</accession>
<gene>
    <name evidence="8" type="ORF">pdam_00017285</name>
</gene>
<dbReference type="Pfam" id="PF23263">
    <property type="entry name" value="C8-3_MUC4"/>
    <property type="match status" value="1"/>
</dbReference>
<protein>
    <recommendedName>
        <fullName evidence="7">Sushi domain-containing protein</fullName>
    </recommendedName>
</protein>
<comment type="subcellular location">
    <subcellularLocation>
        <location evidence="1">Membrane</location>
    </subcellularLocation>
</comment>
<sequence>PIYPDSQNLDFTDKVLEKEAQNVCGDSSECLFDIFTTGKVRIGRATKEIVTQFVAVVNDTVKPACVPLDSQLTNGFVHRNDTDGGIDYKFACNEGFVLNGSSHVTCKDGLYNGSAPNCLPKECPVRLWHLKNGRFHGNGSVYLSTYHFLCNGGYVLVGDNTVTCKANGSWNGTKPVCLRECPGLPSSISNGEVNGSGRLQGSHHRFSCRPGYSLVGQATLHCTDEGKWNASVPICMRGTDIYLKLNLTNGVWLQHLLQESLPHVLHFPNCKTCVLLSYENVLVFHHSYQMDSLVGMGRWRDLSTGSVVRKDTLSWGQTPFNVPIRETGMAPFLRVSKVRTHESSIILNSTYVALSVNYMIIFVDG</sequence>
<keyword evidence="4" id="KW-0472">Membrane</keyword>
<organism evidence="8 9">
    <name type="scientific">Pocillopora damicornis</name>
    <name type="common">Cauliflower coral</name>
    <name type="synonym">Millepora damicornis</name>
    <dbReference type="NCBI Taxonomy" id="46731"/>
    <lineage>
        <taxon>Eukaryota</taxon>
        <taxon>Metazoa</taxon>
        <taxon>Cnidaria</taxon>
        <taxon>Anthozoa</taxon>
        <taxon>Hexacorallia</taxon>
        <taxon>Scleractinia</taxon>
        <taxon>Astrocoeniina</taxon>
        <taxon>Pocilloporidae</taxon>
        <taxon>Pocillopora</taxon>
    </lineage>
</organism>
<feature type="domain" description="Sushi" evidence="7">
    <location>
        <begin position="179"/>
        <end position="237"/>
    </location>
</feature>
<dbReference type="STRING" id="46731.A0A3M6U8R5"/>
<dbReference type="PANTHER" id="PTHR45656:SF4">
    <property type="entry name" value="PROTEIN CBR-CLEC-78"/>
    <property type="match status" value="1"/>
</dbReference>
<keyword evidence="9" id="KW-1185">Reference proteome</keyword>
<dbReference type="PANTHER" id="PTHR45656">
    <property type="entry name" value="PROTEIN CBR-CLEC-78"/>
    <property type="match status" value="1"/>
</dbReference>
<evidence type="ECO:0000313" key="9">
    <source>
        <dbReference type="Proteomes" id="UP000275408"/>
    </source>
</evidence>
<feature type="domain" description="Sushi" evidence="7">
    <location>
        <begin position="63"/>
        <end position="120"/>
    </location>
</feature>
<comment type="caution">
    <text evidence="6">Lacks conserved residue(s) required for the propagation of feature annotation.</text>
</comment>
<feature type="non-terminal residue" evidence="8">
    <location>
        <position position="1"/>
    </location>
</feature>
<dbReference type="Proteomes" id="UP000275408">
    <property type="component" value="Unassembled WGS sequence"/>
</dbReference>
<proteinExistence type="predicted"/>
<evidence type="ECO:0000256" key="6">
    <source>
        <dbReference type="PROSITE-ProRule" id="PRU00302"/>
    </source>
</evidence>
<evidence type="ECO:0000259" key="7">
    <source>
        <dbReference type="PROSITE" id="PS50923"/>
    </source>
</evidence>
<dbReference type="InterPro" id="IPR000436">
    <property type="entry name" value="Sushi_SCR_CCP_dom"/>
</dbReference>
<dbReference type="InterPro" id="IPR035976">
    <property type="entry name" value="Sushi/SCR/CCP_sf"/>
</dbReference>
<evidence type="ECO:0000256" key="1">
    <source>
        <dbReference type="ARBA" id="ARBA00004370"/>
    </source>
</evidence>
<evidence type="ECO:0000256" key="5">
    <source>
        <dbReference type="ARBA" id="ARBA00023157"/>
    </source>
</evidence>
<dbReference type="OrthoDB" id="6236007at2759"/>
<dbReference type="Gene3D" id="2.10.70.10">
    <property type="entry name" value="Complement Module, domain 1"/>
    <property type="match status" value="3"/>
</dbReference>
<dbReference type="InterPro" id="IPR056619">
    <property type="entry name" value="C8-3_MUC4"/>
</dbReference>
<dbReference type="InterPro" id="IPR051277">
    <property type="entry name" value="SEZ6_CSMD_C4BPB_Regulators"/>
</dbReference>
<evidence type="ECO:0000256" key="3">
    <source>
        <dbReference type="ARBA" id="ARBA00022737"/>
    </source>
</evidence>
<evidence type="ECO:0000256" key="4">
    <source>
        <dbReference type="ARBA" id="ARBA00023136"/>
    </source>
</evidence>
<dbReference type="CDD" id="cd00033">
    <property type="entry name" value="CCP"/>
    <property type="match status" value="3"/>
</dbReference>
<feature type="disulfide bond" evidence="6">
    <location>
        <begin position="208"/>
        <end position="235"/>
    </location>
</feature>
<dbReference type="Pfam" id="PF00084">
    <property type="entry name" value="Sushi"/>
    <property type="match status" value="3"/>
</dbReference>
<dbReference type="EMBL" id="RCHS01002030">
    <property type="protein sequence ID" value="RMX49914.1"/>
    <property type="molecule type" value="Genomic_DNA"/>
</dbReference>
<dbReference type="SUPFAM" id="SSF57535">
    <property type="entry name" value="Complement control module/SCR domain"/>
    <property type="match status" value="3"/>
</dbReference>
<keyword evidence="6" id="KW-0768">Sushi</keyword>
<comment type="caution">
    <text evidence="8">The sequence shown here is derived from an EMBL/GenBank/DDBJ whole genome shotgun (WGS) entry which is preliminary data.</text>
</comment>
<evidence type="ECO:0000313" key="8">
    <source>
        <dbReference type="EMBL" id="RMX49914.1"/>
    </source>
</evidence>
<keyword evidence="3" id="KW-0677">Repeat</keyword>
<dbReference type="SMART" id="SM00032">
    <property type="entry name" value="CCP"/>
    <property type="match status" value="3"/>
</dbReference>
<evidence type="ECO:0000256" key="2">
    <source>
        <dbReference type="ARBA" id="ARBA00022729"/>
    </source>
</evidence>
<dbReference type="PROSITE" id="PS50923">
    <property type="entry name" value="SUSHI"/>
    <property type="match status" value="3"/>
</dbReference>
<dbReference type="GO" id="GO:0016020">
    <property type="term" value="C:membrane"/>
    <property type="evidence" value="ECO:0007669"/>
    <property type="project" value="UniProtKB-SubCell"/>
</dbReference>
<feature type="domain" description="Sushi" evidence="7">
    <location>
        <begin position="121"/>
        <end position="177"/>
    </location>
</feature>
<feature type="disulfide bond" evidence="6">
    <location>
        <begin position="150"/>
        <end position="177"/>
    </location>
</feature>
<keyword evidence="2" id="KW-0732">Signal</keyword>
<name>A0A3M6U8R5_POCDA</name>
<keyword evidence="5 6" id="KW-1015">Disulfide bond</keyword>
<reference evidence="8 9" key="1">
    <citation type="journal article" date="2018" name="Sci. Rep.">
        <title>Comparative analysis of the Pocillopora damicornis genome highlights role of immune system in coral evolution.</title>
        <authorList>
            <person name="Cunning R."/>
            <person name="Bay R.A."/>
            <person name="Gillette P."/>
            <person name="Baker A.C."/>
            <person name="Traylor-Knowles N."/>
        </authorList>
    </citation>
    <scope>NUCLEOTIDE SEQUENCE [LARGE SCALE GENOMIC DNA]</scope>
    <source>
        <strain evidence="8">RSMAS</strain>
        <tissue evidence="8">Whole animal</tissue>
    </source>
</reference>
<dbReference type="AlphaFoldDB" id="A0A3M6U8R5"/>